<dbReference type="Proteomes" id="UP001271007">
    <property type="component" value="Unassembled WGS sequence"/>
</dbReference>
<dbReference type="AlphaFoldDB" id="A0AAJ0DDM2"/>
<feature type="chain" id="PRO_5042478127" evidence="1">
    <location>
        <begin position="20"/>
        <end position="425"/>
    </location>
</feature>
<organism evidence="2 3">
    <name type="scientific">Extremus antarcticus</name>
    <dbReference type="NCBI Taxonomy" id="702011"/>
    <lineage>
        <taxon>Eukaryota</taxon>
        <taxon>Fungi</taxon>
        <taxon>Dikarya</taxon>
        <taxon>Ascomycota</taxon>
        <taxon>Pezizomycotina</taxon>
        <taxon>Dothideomycetes</taxon>
        <taxon>Dothideomycetidae</taxon>
        <taxon>Mycosphaerellales</taxon>
        <taxon>Extremaceae</taxon>
        <taxon>Extremus</taxon>
    </lineage>
</organism>
<protein>
    <submittedName>
        <fullName evidence="2">Uncharacterized protein</fullName>
    </submittedName>
</protein>
<gene>
    <name evidence="2" type="ORF">LTR09_010560</name>
</gene>
<proteinExistence type="predicted"/>
<feature type="signal peptide" evidence="1">
    <location>
        <begin position="1"/>
        <end position="19"/>
    </location>
</feature>
<name>A0AAJ0DDM2_9PEZI</name>
<evidence type="ECO:0000256" key="1">
    <source>
        <dbReference type="SAM" id="SignalP"/>
    </source>
</evidence>
<keyword evidence="1" id="KW-0732">Signal</keyword>
<sequence length="425" mass="45356">MLPTTLYLPFLSLASITLATPTRSLPSSLFKRDAPALDDVAWCNVEFEDAAAVETLWNDWGISALMDFSLAGLSPANEDWVTILVSRSVDNAADIGQFHCGSMYEECVDRLPTCETFVLKGMPQYYYILQAMKNLQDGFKKAAENLQDTVISNTLKIDVISDQFEVDIPATQSIPDWLTSALSFAGTAAGAVTSGTAAGTGLSILSTLSGYAATGDDGTASPDVGSMADALGKVFDAARTGLAATLALAAGGEGDYTTLPGQGDCYEPGTCMSPIAAFFSSGKFLYQGEGSDISAMFTGAVPLLKKKLVDIALSTAGYQLLVYTEDYDVFCAVYSGHYYIDTELGPRCVVFTAPSTDDTHGEAADQIGIMERDYDFDMTDYYQRSWDCFYAGYPAIDASNLPTDGSLPNYFYNGTITSGNDGALP</sequence>
<keyword evidence="3" id="KW-1185">Reference proteome</keyword>
<reference evidence="2" key="1">
    <citation type="submission" date="2023-04" db="EMBL/GenBank/DDBJ databases">
        <title>Black Yeasts Isolated from many extreme environments.</title>
        <authorList>
            <person name="Coleine C."/>
            <person name="Stajich J.E."/>
            <person name="Selbmann L."/>
        </authorList>
    </citation>
    <scope>NUCLEOTIDE SEQUENCE</scope>
    <source>
        <strain evidence="2">CCFEE 5312</strain>
    </source>
</reference>
<comment type="caution">
    <text evidence="2">The sequence shown here is derived from an EMBL/GenBank/DDBJ whole genome shotgun (WGS) entry which is preliminary data.</text>
</comment>
<dbReference type="EMBL" id="JAWDJX010000053">
    <property type="protein sequence ID" value="KAK3048045.1"/>
    <property type="molecule type" value="Genomic_DNA"/>
</dbReference>
<evidence type="ECO:0000313" key="3">
    <source>
        <dbReference type="Proteomes" id="UP001271007"/>
    </source>
</evidence>
<evidence type="ECO:0000313" key="2">
    <source>
        <dbReference type="EMBL" id="KAK3048045.1"/>
    </source>
</evidence>
<accession>A0AAJ0DDM2</accession>